<dbReference type="EMBL" id="FOIM01000019">
    <property type="protein sequence ID" value="SET91577.1"/>
    <property type="molecule type" value="Genomic_DNA"/>
</dbReference>
<dbReference type="RefSeq" id="WP_092366391.1">
    <property type="nucleotide sequence ID" value="NZ_CATZMQ010000003.1"/>
</dbReference>
<evidence type="ECO:0000313" key="2">
    <source>
        <dbReference type="Proteomes" id="UP000198508"/>
    </source>
</evidence>
<proteinExistence type="predicted"/>
<name>A0A1I0I6W7_9FIRM</name>
<keyword evidence="2" id="KW-1185">Reference proteome</keyword>
<reference evidence="2" key="1">
    <citation type="submission" date="2016-10" db="EMBL/GenBank/DDBJ databases">
        <authorList>
            <person name="Varghese N."/>
            <person name="Submissions S."/>
        </authorList>
    </citation>
    <scope>NUCLEOTIDE SEQUENCE [LARGE SCALE GENOMIC DNA]</scope>
    <source>
        <strain evidence="2">NLAE-zl-G277</strain>
    </source>
</reference>
<dbReference type="STRING" id="460384.SAMN05216313_11953"/>
<evidence type="ECO:0000313" key="1">
    <source>
        <dbReference type="EMBL" id="SET91577.1"/>
    </source>
</evidence>
<accession>A0A1I0I6W7</accession>
<dbReference type="Proteomes" id="UP000198508">
    <property type="component" value="Unassembled WGS sequence"/>
</dbReference>
<organism evidence="1 2">
    <name type="scientific">Enterocloster lavalensis</name>
    <dbReference type="NCBI Taxonomy" id="460384"/>
    <lineage>
        <taxon>Bacteria</taxon>
        <taxon>Bacillati</taxon>
        <taxon>Bacillota</taxon>
        <taxon>Clostridia</taxon>
        <taxon>Lachnospirales</taxon>
        <taxon>Lachnospiraceae</taxon>
        <taxon>Enterocloster</taxon>
    </lineage>
</organism>
<dbReference type="AlphaFoldDB" id="A0A1I0I6W7"/>
<gene>
    <name evidence="1" type="ORF">SAMN05216313_11953</name>
</gene>
<protein>
    <submittedName>
        <fullName evidence="1">Uncharacterized protein</fullName>
    </submittedName>
</protein>
<sequence length="135" mass="15239">MSWDVLLIRTKTNRESMDEIKSENIIPFSQAEIAHEIGKLAAELGAVCDCQDLSWQNLDSDGWSIEFNIGKNAETESVMLHIRGGEPKEVLALLPVDLNARLIDCSTGEFIRPGEATSFEQWRAYRDQILGRNEM</sequence>
<dbReference type="GeneID" id="93279421"/>